<organism evidence="1 2">
    <name type="scientific">Bifidobacterium myosotis</name>
    <dbReference type="NCBI Taxonomy" id="1630166"/>
    <lineage>
        <taxon>Bacteria</taxon>
        <taxon>Bacillati</taxon>
        <taxon>Actinomycetota</taxon>
        <taxon>Actinomycetes</taxon>
        <taxon>Bifidobacteriales</taxon>
        <taxon>Bifidobacteriaceae</taxon>
        <taxon>Bifidobacterium</taxon>
    </lineage>
</organism>
<evidence type="ECO:0000313" key="1">
    <source>
        <dbReference type="EMBL" id="KAA8825682.1"/>
    </source>
</evidence>
<protein>
    <submittedName>
        <fullName evidence="1">Uncharacterized protein</fullName>
    </submittedName>
</protein>
<evidence type="ECO:0000313" key="2">
    <source>
        <dbReference type="Proteomes" id="UP000410049"/>
    </source>
</evidence>
<dbReference type="RefSeq" id="WP_140494487.1">
    <property type="nucleotide sequence ID" value="NZ_RZUH01000014.1"/>
</dbReference>
<dbReference type="EMBL" id="RZUH01000014">
    <property type="protein sequence ID" value="KAA8825682.1"/>
    <property type="molecule type" value="Genomic_DNA"/>
</dbReference>
<comment type="caution">
    <text evidence="1">The sequence shown here is derived from an EMBL/GenBank/DDBJ whole genome shotgun (WGS) entry which is preliminary data.</text>
</comment>
<dbReference type="SUPFAM" id="SSF53795">
    <property type="entry name" value="PEP carboxykinase-like"/>
    <property type="match status" value="1"/>
</dbReference>
<reference evidence="1 2" key="1">
    <citation type="journal article" date="2019" name="Syst. Appl. Microbiol.">
        <title>Characterization of Bifidobacterium species in feaces of the Egyptian fruit bat: Description of B. vespertilionis sp. nov. and B. rousetti sp. nov.</title>
        <authorList>
            <person name="Modesto M."/>
            <person name="Satti M."/>
            <person name="Watanabe K."/>
            <person name="Puglisi E."/>
            <person name="Morelli L."/>
            <person name="Huang C.-H."/>
            <person name="Liou J.-S."/>
            <person name="Miyashita M."/>
            <person name="Tamura T."/>
            <person name="Saito S."/>
            <person name="Mori K."/>
            <person name="Huang L."/>
            <person name="Sciavilla P."/>
            <person name="Sandri C."/>
            <person name="Spiezio C."/>
            <person name="Vitali F."/>
            <person name="Cavalieri D."/>
            <person name="Perpetuini G."/>
            <person name="Tofalo R."/>
            <person name="Bonetti A."/>
            <person name="Arita M."/>
            <person name="Mattarelli P."/>
        </authorList>
    </citation>
    <scope>NUCLEOTIDE SEQUENCE [LARGE SCALE GENOMIC DNA]</scope>
    <source>
        <strain evidence="1 2">RST17</strain>
    </source>
</reference>
<accession>A0A5M9ZG84</accession>
<proteinExistence type="predicted"/>
<gene>
    <name evidence="1" type="ORF">EMO91_12040</name>
</gene>
<dbReference type="Proteomes" id="UP000410049">
    <property type="component" value="Unassembled WGS sequence"/>
</dbReference>
<dbReference type="AlphaFoldDB" id="A0A5M9ZG84"/>
<sequence length="198" mass="22035">MADLIRRHPGTVPLIAEWTCIYDQVSRQMLRFDRLTFHGACVEFGGKAYVFTAYHGTGKSTHIRLWRRYLGDAVRVVNGDKPIISVADGILACGTPWCGKEGWQNNVQVPLAAICILRRAEGGVHSTIRQATTEESLDELVNRIYLTNDPAQATKAMDMLNAILKAVPVYVLTCDMSEDAVRTSFEGLTGELYESWKA</sequence>
<name>A0A5M9ZG84_9BIFI</name>